<dbReference type="AlphaFoldDB" id="A0A1H3CD61"/>
<dbReference type="Pfam" id="PF00248">
    <property type="entry name" value="Aldo_ket_red"/>
    <property type="match status" value="1"/>
</dbReference>
<organism evidence="2 3">
    <name type="scientific">Eubacterium barkeri</name>
    <name type="common">Clostridium barkeri</name>
    <dbReference type="NCBI Taxonomy" id="1528"/>
    <lineage>
        <taxon>Bacteria</taxon>
        <taxon>Bacillati</taxon>
        <taxon>Bacillota</taxon>
        <taxon>Clostridia</taxon>
        <taxon>Eubacteriales</taxon>
        <taxon>Eubacteriaceae</taxon>
        <taxon>Eubacterium</taxon>
    </lineage>
</organism>
<dbReference type="Gene3D" id="3.20.20.100">
    <property type="entry name" value="NADP-dependent oxidoreductase domain"/>
    <property type="match status" value="1"/>
</dbReference>
<proteinExistence type="predicted"/>
<dbReference type="Pfam" id="PF13237">
    <property type="entry name" value="Fer4_10"/>
    <property type="match status" value="1"/>
</dbReference>
<feature type="domain" description="4Fe-4S ferredoxin-type" evidence="1">
    <location>
        <begin position="258"/>
        <end position="286"/>
    </location>
</feature>
<dbReference type="CDD" id="cd19100">
    <property type="entry name" value="AKR_unchar"/>
    <property type="match status" value="1"/>
</dbReference>
<dbReference type="OrthoDB" id="9804790at2"/>
<dbReference type="InterPro" id="IPR023210">
    <property type="entry name" value="NADP_OxRdtase_dom"/>
</dbReference>
<feature type="domain" description="4Fe-4S ferredoxin-type" evidence="1">
    <location>
        <begin position="287"/>
        <end position="314"/>
    </location>
</feature>
<name>A0A1H3CD61_EUBBA</name>
<dbReference type="InterPro" id="IPR053135">
    <property type="entry name" value="AKR2_Oxidoreductase"/>
</dbReference>
<sequence>MEYRKLGDTEITVSRLCFGSLTVAPMQKNKSLAESREIMAAALDHGVNFFDTADLYDNYAHLKQVLTMKPDAVICTKSYDYSEAGVKKSLTRALKALDRDYIDIYMLHEQESRKTFEGHYEAIRYLLKMKERGVIRAFGISTHRVEGVVDACDFPEIEVVFPIINVTGIGIEDGSRQDMEAAIIKAKTAGKGIMGMKPLGGGNLLADKSACFDYVLGLEALDTIAFGMQSVDEVDYNVAKIEGRAIPADLEKRVAAAPKRLHISDWCEGCGACVGRCGQNALTLVNGQATVDYKKCLTCCYCASVCPLFCIKVI</sequence>
<dbReference type="InterPro" id="IPR036812">
    <property type="entry name" value="NAD(P)_OxRdtase_dom_sf"/>
</dbReference>
<dbReference type="SUPFAM" id="SSF54862">
    <property type="entry name" value="4Fe-4S ferredoxins"/>
    <property type="match status" value="1"/>
</dbReference>
<evidence type="ECO:0000313" key="3">
    <source>
        <dbReference type="Proteomes" id="UP000199652"/>
    </source>
</evidence>
<reference evidence="3" key="1">
    <citation type="submission" date="2016-10" db="EMBL/GenBank/DDBJ databases">
        <authorList>
            <person name="Varghese N."/>
            <person name="Submissions S."/>
        </authorList>
    </citation>
    <scope>NUCLEOTIDE SEQUENCE [LARGE SCALE GENOMIC DNA]</scope>
    <source>
        <strain evidence="3">VPI 5359</strain>
    </source>
</reference>
<dbReference type="PANTHER" id="PTHR43312">
    <property type="entry name" value="D-THREO-ALDOSE 1-DEHYDROGENASE"/>
    <property type="match status" value="1"/>
</dbReference>
<accession>A0A1H3CD61</accession>
<dbReference type="EMBL" id="FNOU01000003">
    <property type="protein sequence ID" value="SDX51848.1"/>
    <property type="molecule type" value="Genomic_DNA"/>
</dbReference>
<evidence type="ECO:0000313" key="2">
    <source>
        <dbReference type="EMBL" id="SDX51848.1"/>
    </source>
</evidence>
<gene>
    <name evidence="2" type="ORF">SAMN04488579_10349</name>
</gene>
<dbReference type="Proteomes" id="UP000199652">
    <property type="component" value="Unassembled WGS sequence"/>
</dbReference>
<evidence type="ECO:0000259" key="1">
    <source>
        <dbReference type="PROSITE" id="PS51379"/>
    </source>
</evidence>
<dbReference type="PANTHER" id="PTHR43312:SF1">
    <property type="entry name" value="NADP-DEPENDENT OXIDOREDUCTASE DOMAIN-CONTAINING PROTEIN"/>
    <property type="match status" value="1"/>
</dbReference>
<dbReference type="Gene3D" id="3.30.70.20">
    <property type="match status" value="1"/>
</dbReference>
<dbReference type="PROSITE" id="PS51379">
    <property type="entry name" value="4FE4S_FER_2"/>
    <property type="match status" value="2"/>
</dbReference>
<dbReference type="STRING" id="1528.SAMN04488579_10349"/>
<keyword evidence="3" id="KW-1185">Reference proteome</keyword>
<dbReference type="SUPFAM" id="SSF51430">
    <property type="entry name" value="NAD(P)-linked oxidoreductase"/>
    <property type="match status" value="1"/>
</dbReference>
<dbReference type="RefSeq" id="WP_090243273.1">
    <property type="nucleotide sequence ID" value="NZ_FNOU01000003.1"/>
</dbReference>
<dbReference type="InterPro" id="IPR017896">
    <property type="entry name" value="4Fe4S_Fe-S-bd"/>
</dbReference>
<protein>
    <submittedName>
        <fullName evidence="2">Predicted oxidoreductase</fullName>
    </submittedName>
</protein>